<evidence type="ECO:0000256" key="1">
    <source>
        <dbReference type="ARBA" id="ARBA00004141"/>
    </source>
</evidence>
<dbReference type="PANTHER" id="PTHR43791">
    <property type="entry name" value="PERMEASE-RELATED"/>
    <property type="match status" value="1"/>
</dbReference>
<keyword evidence="2" id="KW-0813">Transport</keyword>
<dbReference type="SUPFAM" id="SSF103473">
    <property type="entry name" value="MFS general substrate transporter"/>
    <property type="match status" value="1"/>
</dbReference>
<protein>
    <submittedName>
        <fullName evidence="7">Uncharacterized protein</fullName>
    </submittedName>
</protein>
<gene>
    <name evidence="7" type="ORF">CLO192961_LOCUS171472</name>
</gene>
<name>A0ABY6U3H4_BIOOC</name>
<evidence type="ECO:0000313" key="7">
    <source>
        <dbReference type="EMBL" id="VUC25511.1"/>
    </source>
</evidence>
<dbReference type="Proteomes" id="UP000766486">
    <property type="component" value="Unassembled WGS sequence"/>
</dbReference>
<feature type="transmembrane region" description="Helical" evidence="6">
    <location>
        <begin position="226"/>
        <end position="247"/>
    </location>
</feature>
<evidence type="ECO:0000256" key="2">
    <source>
        <dbReference type="ARBA" id="ARBA00022448"/>
    </source>
</evidence>
<evidence type="ECO:0000256" key="5">
    <source>
        <dbReference type="ARBA" id="ARBA00023136"/>
    </source>
</evidence>
<sequence length="331" mass="36893">MLTGAVSPAFIIITSLYYKRREDLLCTATWISMSGVSQTVGALMILLHEWHSLLSPGALTSGLRVLFVIVVPRDTKTAWFLSEQERQIAAQRLTLDRGTRDRKEFNTAQAKEVFLAPTTWIYFLWSLSTPVSSMGSGMTNIRPCLLAYRRRPELLNVLGRSSSTTLLPEREGIYQDGTLPRATDWGHPSLSIASQVRMGYRCRACLVSSAASIITINVKGNTKRSVVSTGFFVSFCVGSTVNPQAWTEEEAPRHTKGCVLSITSLVVSMSAYAVYRFIISRENKRRDVKEADRYMEYSPNHVNSTAGVNVDGVDGDSNLTEIQDRGFRYIL</sequence>
<keyword evidence="8" id="KW-1185">Reference proteome</keyword>
<evidence type="ECO:0000256" key="6">
    <source>
        <dbReference type="SAM" id="Phobius"/>
    </source>
</evidence>
<dbReference type="EMBL" id="CABFNS010000736">
    <property type="protein sequence ID" value="VUC25511.1"/>
    <property type="molecule type" value="Genomic_DNA"/>
</dbReference>
<keyword evidence="5 6" id="KW-0472">Membrane</keyword>
<feature type="transmembrane region" description="Helical" evidence="6">
    <location>
        <begin position="53"/>
        <end position="71"/>
    </location>
</feature>
<feature type="transmembrane region" description="Helical" evidence="6">
    <location>
        <begin position="259"/>
        <end position="279"/>
    </location>
</feature>
<comment type="subcellular location">
    <subcellularLocation>
        <location evidence="1">Membrane</location>
        <topology evidence="1">Multi-pass membrane protein</topology>
    </subcellularLocation>
</comment>
<keyword evidence="4 6" id="KW-1133">Transmembrane helix</keyword>
<dbReference type="PANTHER" id="PTHR43791:SF103">
    <property type="entry name" value="MAJOR FACILITATOR SUPERFAMILY (MFS) PROFILE DOMAIN-CONTAINING PROTEIN-RELATED"/>
    <property type="match status" value="1"/>
</dbReference>
<keyword evidence="3 6" id="KW-0812">Transmembrane</keyword>
<accession>A0ABY6U3H4</accession>
<dbReference type="InterPro" id="IPR036259">
    <property type="entry name" value="MFS_trans_sf"/>
</dbReference>
<reference evidence="7 8" key="1">
    <citation type="submission" date="2019-06" db="EMBL/GenBank/DDBJ databases">
        <authorList>
            <person name="Broberg M."/>
        </authorList>
    </citation>
    <scope>NUCLEOTIDE SEQUENCE [LARGE SCALE GENOMIC DNA]</scope>
</reference>
<evidence type="ECO:0000313" key="8">
    <source>
        <dbReference type="Proteomes" id="UP000766486"/>
    </source>
</evidence>
<proteinExistence type="predicted"/>
<comment type="caution">
    <text evidence="7">The sequence shown here is derived from an EMBL/GenBank/DDBJ whole genome shotgun (WGS) entry which is preliminary data.</text>
</comment>
<evidence type="ECO:0000256" key="4">
    <source>
        <dbReference type="ARBA" id="ARBA00022989"/>
    </source>
</evidence>
<evidence type="ECO:0000256" key="3">
    <source>
        <dbReference type="ARBA" id="ARBA00022692"/>
    </source>
</evidence>
<organism evidence="7 8">
    <name type="scientific">Bionectria ochroleuca</name>
    <name type="common">Gliocladium roseum</name>
    <dbReference type="NCBI Taxonomy" id="29856"/>
    <lineage>
        <taxon>Eukaryota</taxon>
        <taxon>Fungi</taxon>
        <taxon>Dikarya</taxon>
        <taxon>Ascomycota</taxon>
        <taxon>Pezizomycotina</taxon>
        <taxon>Sordariomycetes</taxon>
        <taxon>Hypocreomycetidae</taxon>
        <taxon>Hypocreales</taxon>
        <taxon>Bionectriaceae</taxon>
        <taxon>Clonostachys</taxon>
    </lineage>
</organism>
<feature type="transmembrane region" description="Helical" evidence="6">
    <location>
        <begin position="24"/>
        <end position="47"/>
    </location>
</feature>